<dbReference type="CDD" id="cd00067">
    <property type="entry name" value="GAL4"/>
    <property type="match status" value="1"/>
</dbReference>
<dbReference type="GO" id="GO:0005634">
    <property type="term" value="C:nucleus"/>
    <property type="evidence" value="ECO:0007669"/>
    <property type="project" value="UniProtKB-SubCell"/>
</dbReference>
<dbReference type="EMBL" id="SSOP01000186">
    <property type="protein sequence ID" value="KAB5590222.1"/>
    <property type="molecule type" value="Genomic_DNA"/>
</dbReference>
<evidence type="ECO:0000259" key="4">
    <source>
        <dbReference type="Pfam" id="PF00172"/>
    </source>
</evidence>
<feature type="region of interest" description="Disordered" evidence="3">
    <location>
        <begin position="195"/>
        <end position="219"/>
    </location>
</feature>
<dbReference type="Pfam" id="PF11951">
    <property type="entry name" value="Fungal_trans_2"/>
    <property type="match status" value="1"/>
</dbReference>
<protein>
    <submittedName>
        <fullName evidence="5">Starch synthase</fullName>
    </submittedName>
</protein>
<name>A0A5N5QEP3_9AGAM</name>
<evidence type="ECO:0000256" key="2">
    <source>
        <dbReference type="ARBA" id="ARBA00023242"/>
    </source>
</evidence>
<keyword evidence="2" id="KW-0539">Nucleus</keyword>
<dbReference type="Pfam" id="PF00172">
    <property type="entry name" value="Zn_clus"/>
    <property type="match status" value="1"/>
</dbReference>
<dbReference type="OrthoDB" id="5419315at2759"/>
<comment type="subcellular location">
    <subcellularLocation>
        <location evidence="1">Nucleus</location>
    </subcellularLocation>
</comment>
<organism evidence="5 6">
    <name type="scientific">Ceratobasidium theobromae</name>
    <dbReference type="NCBI Taxonomy" id="1582974"/>
    <lineage>
        <taxon>Eukaryota</taxon>
        <taxon>Fungi</taxon>
        <taxon>Dikarya</taxon>
        <taxon>Basidiomycota</taxon>
        <taxon>Agaricomycotina</taxon>
        <taxon>Agaricomycetes</taxon>
        <taxon>Cantharellales</taxon>
        <taxon>Ceratobasidiaceae</taxon>
        <taxon>Ceratobasidium</taxon>
    </lineage>
</organism>
<feature type="region of interest" description="Disordered" evidence="3">
    <location>
        <begin position="76"/>
        <end position="117"/>
    </location>
</feature>
<accession>A0A5N5QEP3</accession>
<evidence type="ECO:0000313" key="6">
    <source>
        <dbReference type="Proteomes" id="UP000383932"/>
    </source>
</evidence>
<keyword evidence="6" id="KW-1185">Reference proteome</keyword>
<dbReference type="InterPro" id="IPR001138">
    <property type="entry name" value="Zn2Cys6_DnaBD"/>
</dbReference>
<dbReference type="InterPro" id="IPR036864">
    <property type="entry name" value="Zn2-C6_fun-type_DNA-bd_sf"/>
</dbReference>
<dbReference type="GO" id="GO:0008270">
    <property type="term" value="F:zinc ion binding"/>
    <property type="evidence" value="ECO:0007669"/>
    <property type="project" value="InterPro"/>
</dbReference>
<evidence type="ECO:0000256" key="1">
    <source>
        <dbReference type="ARBA" id="ARBA00004123"/>
    </source>
</evidence>
<evidence type="ECO:0000313" key="5">
    <source>
        <dbReference type="EMBL" id="KAB5590222.1"/>
    </source>
</evidence>
<sequence>MYLTTRSTTGCYTCKRRYDTIVLCAQICDVYAQERKKKCDETHPKCQRCFNSGIECAGYAPLDSPDDKGLMRRTKLGPDVIKSNTRSAQSKARAPGAPRQPRDGPGVSLPRPNMDKGNILDDRLDFSTLSGDGGFSDVLGNTLFPNESYEPFPDFFAYPSPPLLMTQLPTIQGIDQLCPSPPFYIDQSLLSSDSSSVASSSDLVRRPSTGSSVRSSGTPLFLTPNQYQLAIGLTRPADDLHDPGLSYSVETSPSSLYGPTWPAGSFTNEDDESDTEEDDPESVERLMCADLIPDANTPNNALPFVLQSYARWMNFTIFDPSKVVNLMRDVIIAQFSSSEESRTRIILLSNVVGSLSKSSLLDSRGLSLIALLRTEAHRSIDQFNAAKQSPEREKDMQNASKSLELMMDVLVIKRFSSPLKTVIGLMQAAAPVFRRACPEPPERLVNLSQILLGASPHLRHFAVTDVMISFTLARPLFFRYDVNYTPEICNQLMQGSCGMQWLYGIPDQFIIILAWISTLYEDYGSSVIPEQVAEIEREIDSVRITPGQSTDPILTVWRLAVQECWRQTVLIYLYVTLCGARADDPRVMKAVKSFVGLVDGVKAGRNPDSFLFFPIMFSGAFAYRKRDRDLIRKRMAGLQECTNPGTAGYECLTGLANVWARTDAERRPAEWSDMRIACYRVAGV</sequence>
<feature type="domain" description="Zn(2)-C6 fungal-type" evidence="4">
    <location>
        <begin position="34"/>
        <end position="60"/>
    </location>
</feature>
<feature type="compositionally biased region" description="Polar residues" evidence="3">
    <location>
        <begin position="248"/>
        <end position="257"/>
    </location>
</feature>
<reference evidence="5 6" key="1">
    <citation type="journal article" date="2019" name="Fungal Biol. Biotechnol.">
        <title>Draft genome sequence of fastidious pathogen Ceratobasidium theobromae, which causes vascular-streak dieback in Theobroma cacao.</title>
        <authorList>
            <person name="Ali S.S."/>
            <person name="Asman A."/>
            <person name="Shao J."/>
            <person name="Firmansyah A.P."/>
            <person name="Susilo A.W."/>
            <person name="Rosmana A."/>
            <person name="McMahon P."/>
            <person name="Junaid M."/>
            <person name="Guest D."/>
            <person name="Kheng T.Y."/>
            <person name="Meinhardt L.W."/>
            <person name="Bailey B.A."/>
        </authorList>
    </citation>
    <scope>NUCLEOTIDE SEQUENCE [LARGE SCALE GENOMIC DNA]</scope>
    <source>
        <strain evidence="5 6">CT2</strain>
    </source>
</reference>
<gene>
    <name evidence="5" type="ORF">CTheo_6325</name>
</gene>
<feature type="compositionally biased region" description="Polar residues" evidence="3">
    <location>
        <begin position="208"/>
        <end position="219"/>
    </location>
</feature>
<dbReference type="InterPro" id="IPR021858">
    <property type="entry name" value="Fun_TF"/>
</dbReference>
<dbReference type="PANTHER" id="PTHR37534">
    <property type="entry name" value="TRANSCRIPTIONAL ACTIVATOR PROTEIN UGA3"/>
    <property type="match status" value="1"/>
</dbReference>
<dbReference type="GO" id="GO:0000981">
    <property type="term" value="F:DNA-binding transcription factor activity, RNA polymerase II-specific"/>
    <property type="evidence" value="ECO:0007669"/>
    <property type="project" value="InterPro"/>
</dbReference>
<comment type="caution">
    <text evidence="5">The sequence shown here is derived from an EMBL/GenBank/DDBJ whole genome shotgun (WGS) entry which is preliminary data.</text>
</comment>
<dbReference type="AlphaFoldDB" id="A0A5N5QEP3"/>
<dbReference type="Gene3D" id="4.10.240.10">
    <property type="entry name" value="Zn(2)-C6 fungal-type DNA-binding domain"/>
    <property type="match status" value="1"/>
</dbReference>
<evidence type="ECO:0000256" key="3">
    <source>
        <dbReference type="SAM" id="MobiDB-lite"/>
    </source>
</evidence>
<proteinExistence type="predicted"/>
<dbReference type="PANTHER" id="PTHR37534:SF46">
    <property type="entry name" value="ZN(II)2CYS6 TRANSCRIPTION FACTOR (EUROFUNG)"/>
    <property type="match status" value="1"/>
</dbReference>
<feature type="region of interest" description="Disordered" evidence="3">
    <location>
        <begin position="242"/>
        <end position="281"/>
    </location>
</feature>
<dbReference type="Proteomes" id="UP000383932">
    <property type="component" value="Unassembled WGS sequence"/>
</dbReference>
<feature type="compositionally biased region" description="Acidic residues" evidence="3">
    <location>
        <begin position="268"/>
        <end position="281"/>
    </location>
</feature>